<dbReference type="SMART" id="SM00028">
    <property type="entry name" value="TPR"/>
    <property type="match status" value="4"/>
</dbReference>
<dbReference type="Gene3D" id="1.25.40.10">
    <property type="entry name" value="Tetratricopeptide repeat domain"/>
    <property type="match status" value="2"/>
</dbReference>
<dbReference type="RefSeq" id="WP_037010103.1">
    <property type="nucleotide sequence ID" value="NZ_JRMB01000001.1"/>
</dbReference>
<name>A0A9X0JJR2_9PSED</name>
<evidence type="ECO:0000256" key="5">
    <source>
        <dbReference type="SAM" id="SignalP"/>
    </source>
</evidence>
<dbReference type="OrthoDB" id="6161989at2"/>
<dbReference type="PANTHER" id="PTHR44835">
    <property type="entry name" value="UDP-N-ACETYLGLUCOSAMINE--PEPTIDE N-ACETYLGLUCOSAMINYLTRANSFERASE SPINDLY-RELATED"/>
    <property type="match status" value="1"/>
</dbReference>
<proteinExistence type="predicted"/>
<dbReference type="Pfam" id="PF13432">
    <property type="entry name" value="TPR_16"/>
    <property type="match status" value="2"/>
</dbReference>
<dbReference type="AlphaFoldDB" id="A0A9X0JJR2"/>
<evidence type="ECO:0000256" key="4">
    <source>
        <dbReference type="PROSITE-ProRule" id="PRU00339"/>
    </source>
</evidence>
<evidence type="ECO:0000313" key="7">
    <source>
        <dbReference type="Proteomes" id="UP000029719"/>
    </source>
</evidence>
<reference evidence="6 7" key="1">
    <citation type="submission" date="2014-09" db="EMBL/GenBank/DDBJ databases">
        <title>Genome sequence of Pseudomonas lutea strain DSM 17257T.</title>
        <authorList>
            <person name="Kwak Y."/>
            <person name="Shin J.-H."/>
        </authorList>
    </citation>
    <scope>NUCLEOTIDE SEQUENCE [LARGE SCALE GENOMIC DNA]</scope>
    <source>
        <strain evidence="6 7">DSM 17257</strain>
    </source>
</reference>
<comment type="pathway">
    <text evidence="1">Protein modification; protein glycosylation.</text>
</comment>
<accession>A0A9X0JJR2</accession>
<feature type="repeat" description="TPR" evidence="4">
    <location>
        <begin position="132"/>
        <end position="165"/>
    </location>
</feature>
<dbReference type="GO" id="GO:0016757">
    <property type="term" value="F:glycosyltransferase activity"/>
    <property type="evidence" value="ECO:0007669"/>
    <property type="project" value="UniProtKB-KW"/>
</dbReference>
<feature type="signal peptide" evidence="5">
    <location>
        <begin position="1"/>
        <end position="18"/>
    </location>
</feature>
<comment type="caution">
    <text evidence="6">The sequence shown here is derived from an EMBL/GenBank/DDBJ whole genome shotgun (WGS) entry which is preliminary data.</text>
</comment>
<dbReference type="Proteomes" id="UP000029719">
    <property type="component" value="Unassembled WGS sequence"/>
</dbReference>
<dbReference type="PANTHER" id="PTHR44835:SF1">
    <property type="entry name" value="PROTEIN O-GLCNAC TRANSFERASE"/>
    <property type="match status" value="1"/>
</dbReference>
<keyword evidence="2" id="KW-0328">Glycosyltransferase</keyword>
<dbReference type="PROSITE" id="PS50005">
    <property type="entry name" value="TPR"/>
    <property type="match status" value="2"/>
</dbReference>
<dbReference type="InterPro" id="IPR011990">
    <property type="entry name" value="TPR-like_helical_dom_sf"/>
</dbReference>
<evidence type="ECO:0000313" key="6">
    <source>
        <dbReference type="EMBL" id="KGF65132.1"/>
    </source>
</evidence>
<evidence type="ECO:0000256" key="3">
    <source>
        <dbReference type="ARBA" id="ARBA00022679"/>
    </source>
</evidence>
<organism evidence="6 7">
    <name type="scientific">Pseudomonas lutea</name>
    <dbReference type="NCBI Taxonomy" id="243924"/>
    <lineage>
        <taxon>Bacteria</taxon>
        <taxon>Pseudomonadati</taxon>
        <taxon>Pseudomonadota</taxon>
        <taxon>Gammaproteobacteria</taxon>
        <taxon>Pseudomonadales</taxon>
        <taxon>Pseudomonadaceae</taxon>
        <taxon>Pseudomonas</taxon>
    </lineage>
</organism>
<gene>
    <name evidence="6" type="ORF">LT42_04020</name>
</gene>
<keyword evidence="5" id="KW-0732">Signal</keyword>
<feature type="chain" id="PRO_5040942938" evidence="5">
    <location>
        <begin position="19"/>
        <end position="261"/>
    </location>
</feature>
<evidence type="ECO:0000256" key="1">
    <source>
        <dbReference type="ARBA" id="ARBA00004922"/>
    </source>
</evidence>
<keyword evidence="4" id="KW-0802">TPR repeat</keyword>
<sequence length="261" mass="28010">MPSRFAATLILLGSVTLAACTTTPSASDEGSERFMRLAADLEQRGDPATAAGLYEKATQQPHAPLQAWLKLGDTRLTLSDARGAERAYQQALELKPDSADALLGLGTAQLRQGKLERAVTVLTQAAAQPGQPQAFNRLGIALILQGHAREAQAAFNDSLRQLPNDLDIRSNLALAYALGGESQRALDTVRSVNESARALPGHQRNVLLITVLAGTEQDISNLRLDQISEADRQQLLVEARRIKALNDVQAQARALGLVDSH</sequence>
<feature type="repeat" description="TPR" evidence="4">
    <location>
        <begin position="65"/>
        <end position="98"/>
    </location>
</feature>
<keyword evidence="3" id="KW-0808">Transferase</keyword>
<dbReference type="SUPFAM" id="SSF48452">
    <property type="entry name" value="TPR-like"/>
    <property type="match status" value="1"/>
</dbReference>
<dbReference type="InterPro" id="IPR019734">
    <property type="entry name" value="TPR_rpt"/>
</dbReference>
<evidence type="ECO:0000256" key="2">
    <source>
        <dbReference type="ARBA" id="ARBA00022676"/>
    </source>
</evidence>
<dbReference type="EMBL" id="JRMB01000001">
    <property type="protein sequence ID" value="KGF65132.1"/>
    <property type="molecule type" value="Genomic_DNA"/>
</dbReference>
<dbReference type="InterPro" id="IPR051939">
    <property type="entry name" value="Glycosyltr_41/O-GlcNAc_trsf"/>
</dbReference>
<dbReference type="PROSITE" id="PS51257">
    <property type="entry name" value="PROKAR_LIPOPROTEIN"/>
    <property type="match status" value="1"/>
</dbReference>
<protein>
    <submittedName>
        <fullName evidence="6">TPR domain-containing protein</fullName>
    </submittedName>
</protein>